<dbReference type="GO" id="GO:0005730">
    <property type="term" value="C:nucleolus"/>
    <property type="evidence" value="ECO:0007669"/>
    <property type="project" value="TreeGrafter"/>
</dbReference>
<dbReference type="GO" id="GO:0000460">
    <property type="term" value="P:maturation of 5.8S rRNA"/>
    <property type="evidence" value="ECO:0007669"/>
    <property type="project" value="TreeGrafter"/>
</dbReference>
<evidence type="ECO:0000256" key="1">
    <source>
        <dbReference type="ARBA" id="ARBA00004123"/>
    </source>
</evidence>
<dbReference type="GO" id="GO:0030687">
    <property type="term" value="C:preribosome, large subunit precursor"/>
    <property type="evidence" value="ECO:0007669"/>
    <property type="project" value="TreeGrafter"/>
</dbReference>
<dbReference type="InterPro" id="IPR029004">
    <property type="entry name" value="Ribosomal_eL28/Mak16"/>
</dbReference>
<dbReference type="Proteomes" id="UP000243425">
    <property type="component" value="Nucleomorph 2"/>
</dbReference>
<reference evidence="4 5" key="1">
    <citation type="journal article" date="2006" name="Proc. Natl. Acad. Sci. U.S.A.">
        <title>Complete nucleotide sequence of the chlorarachniophyte nucleomorph: nature's smallest nucleus.</title>
        <authorList>
            <person name="Gilson P.R."/>
            <person name="Su V."/>
            <person name="Slamovits C.H."/>
            <person name="Reith M.E."/>
            <person name="Keeling P.J."/>
            <person name="McFadden G.I."/>
        </authorList>
    </citation>
    <scope>NUCLEOTIDE SEQUENCE [LARGE SCALE GENOMIC DNA]</scope>
    <source>
        <strain evidence="5">CCMP621</strain>
    </source>
</reference>
<evidence type="ECO:0000259" key="3">
    <source>
        <dbReference type="Pfam" id="PF01778"/>
    </source>
</evidence>
<dbReference type="EMBL" id="DQ158857">
    <property type="protein sequence ID" value="ABA27283.1"/>
    <property type="molecule type" value="Genomic_DNA"/>
</dbReference>
<feature type="domain" description="Ribosomal eL28/Mak16" evidence="3">
    <location>
        <begin position="7"/>
        <end position="103"/>
    </location>
</feature>
<dbReference type="GO" id="GO:0000470">
    <property type="term" value="P:maturation of LSU-rRNA"/>
    <property type="evidence" value="ECO:0007669"/>
    <property type="project" value="TreeGrafter"/>
</dbReference>
<dbReference type="PANTHER" id="PTHR23405:SF4">
    <property type="entry name" value="PROTEIN MAK16 HOMOLOG"/>
    <property type="match status" value="1"/>
</dbReference>
<evidence type="ECO:0000313" key="5">
    <source>
        <dbReference type="Proteomes" id="UP000243425"/>
    </source>
</evidence>
<accession>Q3LW83</accession>
<keyword evidence="4" id="KW-0542">Nucleomorph</keyword>
<gene>
    <name evidence="4" type="primary">mak16</name>
</gene>
<dbReference type="RefSeq" id="XP_001712895.1">
    <property type="nucleotide sequence ID" value="XM_001712843.1"/>
</dbReference>
<dbReference type="PANTHER" id="PTHR23405">
    <property type="entry name" value="MAINTENANCE OF KILLER 16 MAK16 PROTEIN-RELATED"/>
    <property type="match status" value="1"/>
</dbReference>
<organism evidence="4 5">
    <name type="scientific">Bigelowiella natans</name>
    <name type="common">Pedinomonas minutissima</name>
    <name type="synonym">Chlorarachnion sp. (strain CCMP621)</name>
    <dbReference type="NCBI Taxonomy" id="227086"/>
    <lineage>
        <taxon>Eukaryota</taxon>
        <taxon>Sar</taxon>
        <taxon>Rhizaria</taxon>
        <taxon>Cercozoa</taxon>
        <taxon>Chlorarachniophyceae</taxon>
        <taxon>Bigelowiella</taxon>
    </lineage>
</organism>
<keyword evidence="2" id="KW-0539">Nucleus</keyword>
<dbReference type="Gene3D" id="3.30.390.110">
    <property type="match status" value="1"/>
</dbReference>
<dbReference type="GeneID" id="5788526"/>
<name>Q3LW83_BIGNA</name>
<evidence type="ECO:0000256" key="2">
    <source>
        <dbReference type="ARBA" id="ARBA00023242"/>
    </source>
</evidence>
<geneLocation type="nucleomorph" evidence="4"/>
<evidence type="ECO:0000313" key="4">
    <source>
        <dbReference type="EMBL" id="ABA27283.1"/>
    </source>
</evidence>
<protein>
    <submittedName>
        <fullName evidence="4">Cell cycle and ribosome biogenesis protein</fullName>
    </submittedName>
</protein>
<proteinExistence type="predicted"/>
<dbReference type="Pfam" id="PF01778">
    <property type="entry name" value="Ribosomal_L28e"/>
    <property type="match status" value="1"/>
</dbReference>
<dbReference type="AlphaFoldDB" id="Q3LW83"/>
<comment type="subcellular location">
    <subcellularLocation>
        <location evidence="1">Nucleus</location>
    </subcellularLocation>
</comment>
<sequence>MKEIECCFRIKKDLLNLCRLKENISGYCKKAFCPLVQRDYAFVEKQQGKIYLYTKKMQNNLRIHWSKYLLSENFIKALEQLEVILNRWPKYFLHFNKTKLTILYDNIVSRKKRQEEGKLYIDLNKKKKNKIIRKVLIKRHNNYEIMKNIKKELLKRLKSGFYGNVFKNFGSKSLNFKKKSPLETKLLNVKSSTYKSNLS</sequence>